<dbReference type="EMBL" id="JAJTTC010000007">
    <property type="protein sequence ID" value="MCF0064404.1"/>
    <property type="molecule type" value="Genomic_DNA"/>
</dbReference>
<dbReference type="GO" id="GO:0016491">
    <property type="term" value="F:oxidoreductase activity"/>
    <property type="evidence" value="ECO:0007669"/>
    <property type="project" value="InterPro"/>
</dbReference>
<evidence type="ECO:0000313" key="8">
    <source>
        <dbReference type="EMBL" id="MCF0064404.1"/>
    </source>
</evidence>
<dbReference type="SFLD" id="SFLDG01067">
    <property type="entry name" value="SPASM/twitch_domain_containing"/>
    <property type="match status" value="1"/>
</dbReference>
<keyword evidence="9" id="KW-1185">Reference proteome</keyword>
<dbReference type="NCBIfam" id="TIGR04085">
    <property type="entry name" value="rSAM_more_4Fe4S"/>
    <property type="match status" value="1"/>
</dbReference>
<dbReference type="InterPro" id="IPR058240">
    <property type="entry name" value="rSAM_sf"/>
</dbReference>
<reference evidence="8" key="1">
    <citation type="submission" date="2021-12" db="EMBL/GenBank/DDBJ databases">
        <title>Novel species in genus Dyadobacter.</title>
        <authorList>
            <person name="Ma C."/>
        </authorList>
    </citation>
    <scope>NUCLEOTIDE SEQUENCE</scope>
    <source>
        <strain evidence="8">LJ419</strain>
    </source>
</reference>
<dbReference type="PANTHER" id="PTHR43273:SF3">
    <property type="entry name" value="ANAEROBIC SULFATASE-MATURATING ENZYME HOMOLOG ASLB-RELATED"/>
    <property type="match status" value="1"/>
</dbReference>
<keyword evidence="5" id="KW-0411">Iron-sulfur</keyword>
<evidence type="ECO:0000256" key="2">
    <source>
        <dbReference type="ARBA" id="ARBA00022691"/>
    </source>
</evidence>
<accession>A0A9X1THF0</accession>
<keyword evidence="4" id="KW-0408">Iron</keyword>
<dbReference type="SUPFAM" id="SSF102114">
    <property type="entry name" value="Radical SAM enzymes"/>
    <property type="match status" value="1"/>
</dbReference>
<dbReference type="GO" id="GO:0046872">
    <property type="term" value="F:metal ion binding"/>
    <property type="evidence" value="ECO:0007669"/>
    <property type="project" value="UniProtKB-KW"/>
</dbReference>
<sequence>MESGKNYKLSHYTVVTDTLENDQGTINKRMMLATRTARVMVINNNLYDKLLRGAWDEVPSETFSKLLDMESVVPISDNELQTVIGRNQSQIHDSHTLNHVIQPTAMCQLGCGYCGQSHTKNYLDKSAGDRILERIEGKFVNKEYRHVSISWFGSEPLVGLSQIRELTPKLKEMAARHACTYSSLVVTNGLSLKEHIFLELVKKHNVTKIEVTLDGTAEYHDARRHTKAGLSTFDLILKNLLVIFNRPDFKELGCSISIRCNVDGRNEAGVVPLIKLLASYNLQDKIEYFYVARIHSWGNEAHLLSHEKEDFAKKEIDWILTQYQHGFRPGLLPGLHPVVCISVTPDSEVFDAFGNVFDCTETPYVDTYADTDYVLGNVNNGLSTISKYRPLLSFNDEVANGEYPCSTCKMLPVCGGGCPKSWREGLIACPTSKFNVKDKLVLSYALRQGGVEALADF</sequence>
<protein>
    <submittedName>
        <fullName evidence="8">SPASM domain-containing protein</fullName>
    </submittedName>
</protein>
<dbReference type="CDD" id="cd01335">
    <property type="entry name" value="Radical_SAM"/>
    <property type="match status" value="1"/>
</dbReference>
<dbReference type="SFLD" id="SFLDS00029">
    <property type="entry name" value="Radical_SAM"/>
    <property type="match status" value="1"/>
</dbReference>
<evidence type="ECO:0000313" key="9">
    <source>
        <dbReference type="Proteomes" id="UP001139000"/>
    </source>
</evidence>
<dbReference type="GO" id="GO:0051536">
    <property type="term" value="F:iron-sulfur cluster binding"/>
    <property type="evidence" value="ECO:0007669"/>
    <property type="project" value="UniProtKB-KW"/>
</dbReference>
<evidence type="ECO:0000256" key="1">
    <source>
        <dbReference type="ARBA" id="ARBA00001966"/>
    </source>
</evidence>
<gene>
    <name evidence="8" type="ORF">LXM26_23010</name>
</gene>
<dbReference type="PANTHER" id="PTHR43273">
    <property type="entry name" value="ANAEROBIC SULFATASE-MATURATING ENZYME HOMOLOG ASLB-RELATED"/>
    <property type="match status" value="1"/>
</dbReference>
<dbReference type="InterPro" id="IPR007197">
    <property type="entry name" value="rSAM"/>
</dbReference>
<dbReference type="InterPro" id="IPR023885">
    <property type="entry name" value="4Fe4S-binding_SPASM_dom"/>
</dbReference>
<evidence type="ECO:0000259" key="7">
    <source>
        <dbReference type="Pfam" id="PF04055"/>
    </source>
</evidence>
<dbReference type="Gene3D" id="3.20.20.70">
    <property type="entry name" value="Aldolase class I"/>
    <property type="match status" value="1"/>
</dbReference>
<organism evidence="8 9">
    <name type="scientific">Dyadobacter chenwenxiniae</name>
    <dbReference type="NCBI Taxonomy" id="2906456"/>
    <lineage>
        <taxon>Bacteria</taxon>
        <taxon>Pseudomonadati</taxon>
        <taxon>Bacteroidota</taxon>
        <taxon>Cytophagia</taxon>
        <taxon>Cytophagales</taxon>
        <taxon>Spirosomataceae</taxon>
        <taxon>Dyadobacter</taxon>
    </lineage>
</organism>
<proteinExistence type="inferred from homology"/>
<evidence type="ECO:0000256" key="3">
    <source>
        <dbReference type="ARBA" id="ARBA00022723"/>
    </source>
</evidence>
<feature type="domain" description="Radical SAM core" evidence="7">
    <location>
        <begin position="102"/>
        <end position="239"/>
    </location>
</feature>
<comment type="caution">
    <text evidence="8">The sequence shown here is derived from an EMBL/GenBank/DDBJ whole genome shotgun (WGS) entry which is preliminary data.</text>
</comment>
<name>A0A9X1THF0_9BACT</name>
<dbReference type="Proteomes" id="UP001139000">
    <property type="component" value="Unassembled WGS sequence"/>
</dbReference>
<comment type="similarity">
    <text evidence="6">Belongs to the radical SAM superfamily. Anaerobic sulfatase-maturating enzyme family.</text>
</comment>
<dbReference type="InterPro" id="IPR023867">
    <property type="entry name" value="Sulphatase_maturase_rSAM"/>
</dbReference>
<evidence type="ECO:0000256" key="6">
    <source>
        <dbReference type="ARBA" id="ARBA00023601"/>
    </source>
</evidence>
<evidence type="ECO:0000256" key="5">
    <source>
        <dbReference type="ARBA" id="ARBA00023014"/>
    </source>
</evidence>
<dbReference type="Pfam" id="PF04055">
    <property type="entry name" value="Radical_SAM"/>
    <property type="match status" value="1"/>
</dbReference>
<comment type="cofactor">
    <cofactor evidence="1">
        <name>[4Fe-4S] cluster</name>
        <dbReference type="ChEBI" id="CHEBI:49883"/>
    </cofactor>
</comment>
<evidence type="ECO:0000256" key="4">
    <source>
        <dbReference type="ARBA" id="ARBA00023004"/>
    </source>
</evidence>
<dbReference type="RefSeq" id="WP_234657339.1">
    <property type="nucleotide sequence ID" value="NZ_CP094997.1"/>
</dbReference>
<dbReference type="InterPro" id="IPR013785">
    <property type="entry name" value="Aldolase_TIM"/>
</dbReference>
<dbReference type="AlphaFoldDB" id="A0A9X1THF0"/>
<keyword evidence="2" id="KW-0949">S-adenosyl-L-methionine</keyword>
<keyword evidence="3" id="KW-0479">Metal-binding</keyword>